<dbReference type="SUPFAM" id="SSF51735">
    <property type="entry name" value="NAD(P)-binding Rossmann-fold domains"/>
    <property type="match status" value="1"/>
</dbReference>
<dbReference type="Pfam" id="PF13602">
    <property type="entry name" value="ADH_zinc_N_2"/>
    <property type="match status" value="1"/>
</dbReference>
<evidence type="ECO:0000313" key="3">
    <source>
        <dbReference type="EMBL" id="TCC32174.1"/>
    </source>
</evidence>
<dbReference type="Gene3D" id="3.40.50.720">
    <property type="entry name" value="NAD(P)-binding Rossmann-like Domain"/>
    <property type="match status" value="1"/>
</dbReference>
<reference evidence="3 4" key="1">
    <citation type="submission" date="2019-02" db="EMBL/GenBank/DDBJ databases">
        <title>Kribbella capetownensis sp. nov. and Kribbella speibonae sp. nov., isolated from soil.</title>
        <authorList>
            <person name="Curtis S.M."/>
            <person name="Norton I."/>
            <person name="Everest G.J."/>
            <person name="Meyers P.R."/>
        </authorList>
    </citation>
    <scope>NUCLEOTIDE SEQUENCE [LARGE SCALE GENOMIC DNA]</scope>
    <source>
        <strain evidence="3 4">DSM 27082</strain>
    </source>
</reference>
<dbReference type="InterPro" id="IPR051603">
    <property type="entry name" value="Zinc-ADH_QOR/CCCR"/>
</dbReference>
<keyword evidence="4" id="KW-1185">Reference proteome</keyword>
<dbReference type="Proteomes" id="UP000292695">
    <property type="component" value="Unassembled WGS sequence"/>
</dbReference>
<evidence type="ECO:0000256" key="1">
    <source>
        <dbReference type="ARBA" id="ARBA00022857"/>
    </source>
</evidence>
<dbReference type="RefSeq" id="WP_131289815.1">
    <property type="nucleotide sequence ID" value="NZ_SJKA01000006.1"/>
</dbReference>
<dbReference type="SUPFAM" id="SSF50129">
    <property type="entry name" value="GroES-like"/>
    <property type="match status" value="1"/>
</dbReference>
<dbReference type="GO" id="GO:0016491">
    <property type="term" value="F:oxidoreductase activity"/>
    <property type="evidence" value="ECO:0007669"/>
    <property type="project" value="InterPro"/>
</dbReference>
<dbReference type="SMART" id="SM00829">
    <property type="entry name" value="PKS_ER"/>
    <property type="match status" value="1"/>
</dbReference>
<dbReference type="PANTHER" id="PTHR44154">
    <property type="entry name" value="QUINONE OXIDOREDUCTASE"/>
    <property type="match status" value="1"/>
</dbReference>
<dbReference type="Gene3D" id="3.90.180.10">
    <property type="entry name" value="Medium-chain alcohol dehydrogenases, catalytic domain"/>
    <property type="match status" value="1"/>
</dbReference>
<dbReference type="AlphaFoldDB" id="A0A4R0IJ32"/>
<name>A0A4R0IJ32_9ACTN</name>
<dbReference type="Pfam" id="PF08240">
    <property type="entry name" value="ADH_N"/>
    <property type="match status" value="1"/>
</dbReference>
<keyword evidence="1" id="KW-0521">NADP</keyword>
<dbReference type="InterPro" id="IPR020843">
    <property type="entry name" value="ER"/>
</dbReference>
<comment type="caution">
    <text evidence="3">The sequence shown here is derived from an EMBL/GenBank/DDBJ whole genome shotgun (WGS) entry which is preliminary data.</text>
</comment>
<organism evidence="3 4">
    <name type="scientific">Kribbella sindirgiensis</name>
    <dbReference type="NCBI Taxonomy" id="1124744"/>
    <lineage>
        <taxon>Bacteria</taxon>
        <taxon>Bacillati</taxon>
        <taxon>Actinomycetota</taxon>
        <taxon>Actinomycetes</taxon>
        <taxon>Propionibacteriales</taxon>
        <taxon>Kribbellaceae</taxon>
        <taxon>Kribbella</taxon>
    </lineage>
</organism>
<dbReference type="InterPro" id="IPR011032">
    <property type="entry name" value="GroES-like_sf"/>
</dbReference>
<dbReference type="EMBL" id="SJKA01000006">
    <property type="protein sequence ID" value="TCC32174.1"/>
    <property type="molecule type" value="Genomic_DNA"/>
</dbReference>
<feature type="domain" description="Enoyl reductase (ER)" evidence="2">
    <location>
        <begin position="10"/>
        <end position="295"/>
    </location>
</feature>
<dbReference type="OrthoDB" id="9792162at2"/>
<dbReference type="PANTHER" id="PTHR44154:SF1">
    <property type="entry name" value="QUINONE OXIDOREDUCTASE"/>
    <property type="match status" value="1"/>
</dbReference>
<proteinExistence type="predicted"/>
<dbReference type="InterPro" id="IPR036291">
    <property type="entry name" value="NAD(P)-bd_dom_sf"/>
</dbReference>
<accession>A0A4R0IJ32</accession>
<evidence type="ECO:0000259" key="2">
    <source>
        <dbReference type="SMART" id="SM00829"/>
    </source>
</evidence>
<dbReference type="InterPro" id="IPR013154">
    <property type="entry name" value="ADH-like_N"/>
</dbReference>
<protein>
    <submittedName>
        <fullName evidence="3">NADP-dependent oxidoreductase</fullName>
    </submittedName>
</protein>
<sequence>MRIVRYDRFGGIEQLWIDEMAVPDAAPGHAVVQVQASCINPGSLSALHGSPYVPIRDLAGTVTAVATDVHDIKVGDDVLGWSQDWSAHAEFVAVPAEQLIAKPAVLSWDVAGSLYVTPMAGLASVEAVEASDGELIVISAASGGVGLTAAQLARRKGATVIGIAGPTNAGRLRAHGIIPVPYGDDVSDNIRAAADGRRIDAFIDAFGSGYVDLALALGVPTGRINTVVDYQAAKGTGVKALGTANAGGAPALRKLAELAASGDLDIPIGATFPLSEIQAAYRALAESRPFGRIVLHPQA</sequence>
<gene>
    <name evidence="3" type="ORF">E0H50_18290</name>
</gene>
<dbReference type="CDD" id="cd05289">
    <property type="entry name" value="MDR_like_2"/>
    <property type="match status" value="1"/>
</dbReference>
<evidence type="ECO:0000313" key="4">
    <source>
        <dbReference type="Proteomes" id="UP000292695"/>
    </source>
</evidence>